<evidence type="ECO:0000313" key="4">
    <source>
        <dbReference type="EMBL" id="KAK4401577.1"/>
    </source>
</evidence>
<reference evidence="4" key="1">
    <citation type="submission" date="2020-06" db="EMBL/GenBank/DDBJ databases">
        <authorList>
            <person name="Li T."/>
            <person name="Hu X."/>
            <person name="Zhang T."/>
            <person name="Song X."/>
            <person name="Zhang H."/>
            <person name="Dai N."/>
            <person name="Sheng W."/>
            <person name="Hou X."/>
            <person name="Wei L."/>
        </authorList>
    </citation>
    <scope>NUCLEOTIDE SEQUENCE</scope>
    <source>
        <strain evidence="4">K16</strain>
        <tissue evidence="4">Leaf</tissue>
    </source>
</reference>
<comment type="similarity">
    <text evidence="1">Belongs to the multi antimicrobial extrusion (MATE) (TC 2.A.66.1) family.</text>
</comment>
<keyword evidence="3" id="KW-0472">Membrane</keyword>
<accession>A0AAE1WYN8</accession>
<feature type="transmembrane region" description="Helical" evidence="3">
    <location>
        <begin position="228"/>
        <end position="247"/>
    </location>
</feature>
<evidence type="ECO:0000256" key="1">
    <source>
        <dbReference type="ARBA" id="ARBA00010199"/>
    </source>
</evidence>
<dbReference type="Pfam" id="PF01554">
    <property type="entry name" value="MatE"/>
    <property type="match status" value="1"/>
</dbReference>
<gene>
    <name evidence="4" type="ORF">Sango_0898400</name>
</gene>
<dbReference type="GO" id="GO:0015297">
    <property type="term" value="F:antiporter activity"/>
    <property type="evidence" value="ECO:0007669"/>
    <property type="project" value="InterPro"/>
</dbReference>
<feature type="transmembrane region" description="Helical" evidence="3">
    <location>
        <begin position="330"/>
        <end position="352"/>
    </location>
</feature>
<feature type="transmembrane region" description="Helical" evidence="3">
    <location>
        <begin position="43"/>
        <end position="66"/>
    </location>
</feature>
<name>A0AAE1WYN8_9LAMI</name>
<keyword evidence="3" id="KW-1133">Transmembrane helix</keyword>
<feature type="transmembrane region" description="Helical" evidence="3">
    <location>
        <begin position="290"/>
        <end position="309"/>
    </location>
</feature>
<keyword evidence="3" id="KW-0812">Transmembrane</keyword>
<proteinExistence type="inferred from homology"/>
<dbReference type="Proteomes" id="UP001289374">
    <property type="component" value="Unassembled WGS sequence"/>
</dbReference>
<feature type="transmembrane region" description="Helical" evidence="3">
    <location>
        <begin position="86"/>
        <end position="109"/>
    </location>
</feature>
<dbReference type="GO" id="GO:0042910">
    <property type="term" value="F:xenobiotic transmembrane transporter activity"/>
    <property type="evidence" value="ECO:0007669"/>
    <property type="project" value="InterPro"/>
</dbReference>
<dbReference type="PANTHER" id="PTHR11206">
    <property type="entry name" value="MULTIDRUG RESISTANCE PROTEIN"/>
    <property type="match status" value="1"/>
</dbReference>
<sequence>MKQQSKETRHLLWALETETRQDHGNGKSIGARTWDESKKMWEIAAPAILTALAQFSIGFVTIAFVGHLGEVELAAVSVVQNVLEGFVFGIMLGMGSALETLCGQAVGAGQYEMLGLYLQRSFIITTVTAFLLLPLYIFTSPILNLLQQDKEISELAGKYSLWVIPQLFACVEPPSTKLSNSTKGLLGAAIAANVSWWIVVFAQLAYAASGCFPESWTGLSLLAFKSLISFKVATCISSHAVLGPMVLHDCDSYGWLVKKSRNSCRRHIHLVSFASRVQFCKYLLYDSMNLELWTLMITLGLSAAISNYFPQQHPVLHGVVVGIGWQFSDAVVNLVCYYVFGLPLGVLLGFKFDLGVKGIWLGMLAGYLLQTMILMLNVLQASWSREALQAEERVRSHAITALHGNESAENGIKTKELKEQQKNEPRQSVAVNGKKIL</sequence>
<dbReference type="GO" id="GO:0016020">
    <property type="term" value="C:membrane"/>
    <property type="evidence" value="ECO:0007669"/>
    <property type="project" value="InterPro"/>
</dbReference>
<protein>
    <submittedName>
        <fullName evidence="4">Protein DETOXIFICATION 33</fullName>
    </submittedName>
</protein>
<dbReference type="AlphaFoldDB" id="A0AAE1WYN8"/>
<evidence type="ECO:0000256" key="3">
    <source>
        <dbReference type="SAM" id="Phobius"/>
    </source>
</evidence>
<evidence type="ECO:0000313" key="5">
    <source>
        <dbReference type="Proteomes" id="UP001289374"/>
    </source>
</evidence>
<feature type="transmembrane region" description="Helical" evidence="3">
    <location>
        <begin position="358"/>
        <end position="379"/>
    </location>
</feature>
<feature type="transmembrane region" description="Helical" evidence="3">
    <location>
        <begin position="121"/>
        <end position="143"/>
    </location>
</feature>
<organism evidence="4 5">
    <name type="scientific">Sesamum angolense</name>
    <dbReference type="NCBI Taxonomy" id="2727404"/>
    <lineage>
        <taxon>Eukaryota</taxon>
        <taxon>Viridiplantae</taxon>
        <taxon>Streptophyta</taxon>
        <taxon>Embryophyta</taxon>
        <taxon>Tracheophyta</taxon>
        <taxon>Spermatophyta</taxon>
        <taxon>Magnoliopsida</taxon>
        <taxon>eudicotyledons</taxon>
        <taxon>Gunneridae</taxon>
        <taxon>Pentapetalae</taxon>
        <taxon>asterids</taxon>
        <taxon>lamiids</taxon>
        <taxon>Lamiales</taxon>
        <taxon>Pedaliaceae</taxon>
        <taxon>Sesamum</taxon>
    </lineage>
</organism>
<dbReference type="EMBL" id="JACGWL010000005">
    <property type="protein sequence ID" value="KAK4401577.1"/>
    <property type="molecule type" value="Genomic_DNA"/>
</dbReference>
<evidence type="ECO:0000256" key="2">
    <source>
        <dbReference type="SAM" id="MobiDB-lite"/>
    </source>
</evidence>
<reference evidence="4" key="2">
    <citation type="journal article" date="2024" name="Plant">
        <title>Genomic evolution and insights into agronomic trait innovations of Sesamum species.</title>
        <authorList>
            <person name="Miao H."/>
            <person name="Wang L."/>
            <person name="Qu L."/>
            <person name="Liu H."/>
            <person name="Sun Y."/>
            <person name="Le M."/>
            <person name="Wang Q."/>
            <person name="Wei S."/>
            <person name="Zheng Y."/>
            <person name="Lin W."/>
            <person name="Duan Y."/>
            <person name="Cao H."/>
            <person name="Xiong S."/>
            <person name="Wang X."/>
            <person name="Wei L."/>
            <person name="Li C."/>
            <person name="Ma Q."/>
            <person name="Ju M."/>
            <person name="Zhao R."/>
            <person name="Li G."/>
            <person name="Mu C."/>
            <person name="Tian Q."/>
            <person name="Mei H."/>
            <person name="Zhang T."/>
            <person name="Gao T."/>
            <person name="Zhang H."/>
        </authorList>
    </citation>
    <scope>NUCLEOTIDE SEQUENCE</scope>
    <source>
        <strain evidence="4">K16</strain>
    </source>
</reference>
<feature type="transmembrane region" description="Helical" evidence="3">
    <location>
        <begin position="185"/>
        <end position="208"/>
    </location>
</feature>
<comment type="caution">
    <text evidence="4">The sequence shown here is derived from an EMBL/GenBank/DDBJ whole genome shotgun (WGS) entry which is preliminary data.</text>
</comment>
<feature type="region of interest" description="Disordered" evidence="2">
    <location>
        <begin position="418"/>
        <end position="437"/>
    </location>
</feature>
<dbReference type="InterPro" id="IPR002528">
    <property type="entry name" value="MATE_fam"/>
</dbReference>
<keyword evidence="5" id="KW-1185">Reference proteome</keyword>